<dbReference type="AlphaFoldDB" id="A0A934NW82"/>
<keyword evidence="1" id="KW-0732">Signal</keyword>
<name>A0A934NW82_9NOCA</name>
<dbReference type="RefSeq" id="WP_199708178.1">
    <property type="nucleotide sequence ID" value="NZ_JAEMNV010000012.1"/>
</dbReference>
<dbReference type="InterPro" id="IPR008613">
    <property type="entry name" value="Excalibur_Ca-bd_domain"/>
</dbReference>
<comment type="caution">
    <text evidence="3">The sequence shown here is derived from an EMBL/GenBank/DDBJ whole genome shotgun (WGS) entry which is preliminary data.</text>
</comment>
<feature type="signal peptide" evidence="1">
    <location>
        <begin position="1"/>
        <end position="26"/>
    </location>
</feature>
<feature type="chain" id="PRO_5037372938" evidence="1">
    <location>
        <begin position="27"/>
        <end position="67"/>
    </location>
</feature>
<protein>
    <submittedName>
        <fullName evidence="3">Excalibur calcium-binding domain-containing protein</fullName>
    </submittedName>
</protein>
<accession>A0A934NW82</accession>
<dbReference type="SMART" id="SM00894">
    <property type="entry name" value="Excalibur"/>
    <property type="match status" value="1"/>
</dbReference>
<dbReference type="Pfam" id="PF05901">
    <property type="entry name" value="Excalibur"/>
    <property type="match status" value="1"/>
</dbReference>
<organism evidence="3 4">
    <name type="scientific">Antrihabitans stalagmiti</name>
    <dbReference type="NCBI Taxonomy" id="2799499"/>
    <lineage>
        <taxon>Bacteria</taxon>
        <taxon>Bacillati</taxon>
        <taxon>Actinomycetota</taxon>
        <taxon>Actinomycetes</taxon>
        <taxon>Mycobacteriales</taxon>
        <taxon>Nocardiaceae</taxon>
        <taxon>Antrihabitans</taxon>
    </lineage>
</organism>
<evidence type="ECO:0000313" key="3">
    <source>
        <dbReference type="EMBL" id="MBJ8342546.1"/>
    </source>
</evidence>
<evidence type="ECO:0000259" key="2">
    <source>
        <dbReference type="SMART" id="SM00894"/>
    </source>
</evidence>
<keyword evidence="4" id="KW-1185">Reference proteome</keyword>
<evidence type="ECO:0000256" key="1">
    <source>
        <dbReference type="SAM" id="SignalP"/>
    </source>
</evidence>
<reference evidence="3" key="1">
    <citation type="submission" date="2020-12" db="EMBL/GenBank/DDBJ databases">
        <title>Antrihabitans popcorni sp. nov. and Antrihabitans auranticaus sp. nov., isolated from a larva cave.</title>
        <authorList>
            <person name="Lee S.D."/>
            <person name="Kim I.S."/>
        </authorList>
    </citation>
    <scope>NUCLEOTIDE SEQUENCE</scope>
    <source>
        <strain evidence="3">YC3-6</strain>
    </source>
</reference>
<dbReference type="EMBL" id="JAEMNV010000012">
    <property type="protein sequence ID" value="MBJ8342546.1"/>
    <property type="molecule type" value="Genomic_DNA"/>
</dbReference>
<sequence>MVVRLVCASFLGAAMLTLASPTIASAAPEPDYKNCTEAREAGVTPLHRGDPGYAAHLDRDDDGVACE</sequence>
<gene>
    <name evidence="3" type="ORF">JGU71_27015</name>
</gene>
<evidence type="ECO:0000313" key="4">
    <source>
        <dbReference type="Proteomes" id="UP000655868"/>
    </source>
</evidence>
<proteinExistence type="predicted"/>
<dbReference type="Proteomes" id="UP000655868">
    <property type="component" value="Unassembled WGS sequence"/>
</dbReference>
<feature type="domain" description="Excalibur calcium-binding" evidence="2">
    <location>
        <begin position="31"/>
        <end position="67"/>
    </location>
</feature>